<feature type="compositionally biased region" description="Basic and acidic residues" evidence="10">
    <location>
        <begin position="279"/>
        <end position="295"/>
    </location>
</feature>
<dbReference type="Gene3D" id="3.40.50.11690">
    <property type="entry name" value="Cell division protein FtsQ/DivIB"/>
    <property type="match status" value="1"/>
</dbReference>
<comment type="similarity">
    <text evidence="9">Belongs to the FtsQ/DivIB family. FtsQ subfamily.</text>
</comment>
<feature type="compositionally biased region" description="Basic residues" evidence="10">
    <location>
        <begin position="303"/>
        <end position="312"/>
    </location>
</feature>
<dbReference type="GO" id="GO:0051301">
    <property type="term" value="P:cell division"/>
    <property type="evidence" value="ECO:0007669"/>
    <property type="project" value="UniProtKB-KW"/>
</dbReference>
<evidence type="ECO:0000313" key="13">
    <source>
        <dbReference type="Proteomes" id="UP001176468"/>
    </source>
</evidence>
<evidence type="ECO:0000256" key="5">
    <source>
        <dbReference type="ARBA" id="ARBA00022692"/>
    </source>
</evidence>
<evidence type="ECO:0000313" key="12">
    <source>
        <dbReference type="EMBL" id="MDO7842012.1"/>
    </source>
</evidence>
<comment type="caution">
    <text evidence="12">The sequence shown here is derived from an EMBL/GenBank/DDBJ whole genome shotgun (WGS) entry which is preliminary data.</text>
</comment>
<dbReference type="Gene3D" id="3.10.20.310">
    <property type="entry name" value="membrane protein fhac"/>
    <property type="match status" value="1"/>
</dbReference>
<dbReference type="InterPro" id="IPR034746">
    <property type="entry name" value="POTRA"/>
</dbReference>
<evidence type="ECO:0000259" key="11">
    <source>
        <dbReference type="PROSITE" id="PS51779"/>
    </source>
</evidence>
<keyword evidence="6 9" id="KW-1133">Transmembrane helix</keyword>
<evidence type="ECO:0000256" key="4">
    <source>
        <dbReference type="ARBA" id="ARBA00022618"/>
    </source>
</evidence>
<sequence length="312" mass="34264">MSRTIKRGTARRPVQQKRRKQPRQSIIDRIIARLPISEEMLTRIASWTIVGAVCAGVLAMAVWMGIPGAVGQAVGEGIGEAGFRINNVQITGLNRMDQDTIYKIALEQPSLAMPLVNLESTRERLVAHSGWIEDAHVSRRLPDTLLVHIVERTPAAIWQNQGHLALISANGTYLEPVRADAMPDLPLVIGEHANEQNDAYKKLLDAAPALKPMVKAATWVGNRRWNLTFETGETLVLPEGEDAAARALVKFAEMDGVQPLLNKGWIRFDMRDPTRLVARKSGDIAGRDTSEEEIKPQTPSAAGKRKVTAGQG</sequence>
<accession>A0ABT8ZXR5</accession>
<proteinExistence type="inferred from homology"/>
<evidence type="ECO:0000256" key="6">
    <source>
        <dbReference type="ARBA" id="ARBA00022989"/>
    </source>
</evidence>
<keyword evidence="7 9" id="KW-0472">Membrane</keyword>
<dbReference type="HAMAP" id="MF_00911">
    <property type="entry name" value="FtsQ_subfam"/>
    <property type="match status" value="1"/>
</dbReference>
<keyword evidence="2 9" id="KW-1003">Cell membrane</keyword>
<feature type="transmembrane region" description="Helical" evidence="9">
    <location>
        <begin position="44"/>
        <end position="66"/>
    </location>
</feature>
<evidence type="ECO:0000256" key="1">
    <source>
        <dbReference type="ARBA" id="ARBA00004370"/>
    </source>
</evidence>
<dbReference type="InterPro" id="IPR045335">
    <property type="entry name" value="FtsQ_C_sf"/>
</dbReference>
<keyword evidence="5 9" id="KW-0812">Transmembrane</keyword>
<name>A0ABT8ZXR5_9SPHN</name>
<gene>
    <name evidence="9" type="primary">ftsQ</name>
    <name evidence="12" type="ORF">Q5H94_06725</name>
</gene>
<feature type="region of interest" description="Disordered" evidence="10">
    <location>
        <begin position="279"/>
        <end position="312"/>
    </location>
</feature>
<organism evidence="12 13">
    <name type="scientific">Sphingomonas immobilis</name>
    <dbReference type="NCBI Taxonomy" id="3063997"/>
    <lineage>
        <taxon>Bacteria</taxon>
        <taxon>Pseudomonadati</taxon>
        <taxon>Pseudomonadota</taxon>
        <taxon>Alphaproteobacteria</taxon>
        <taxon>Sphingomonadales</taxon>
        <taxon>Sphingomonadaceae</taxon>
        <taxon>Sphingomonas</taxon>
    </lineage>
</organism>
<comment type="subcellular location">
    <subcellularLocation>
        <location evidence="9">Cell inner membrane</location>
        <topology evidence="9">Single-pass type II membrane protein</topology>
    </subcellularLocation>
    <subcellularLocation>
        <location evidence="1">Membrane</location>
    </subcellularLocation>
    <text evidence="9">Localizes to the division septum.</text>
</comment>
<comment type="function">
    <text evidence="9">Essential cell division protein.</text>
</comment>
<keyword evidence="3 9" id="KW-0997">Cell inner membrane</keyword>
<dbReference type="PANTHER" id="PTHR35851">
    <property type="entry name" value="CELL DIVISION PROTEIN FTSQ"/>
    <property type="match status" value="1"/>
</dbReference>
<keyword evidence="4 9" id="KW-0132">Cell division</keyword>
<dbReference type="Proteomes" id="UP001176468">
    <property type="component" value="Unassembled WGS sequence"/>
</dbReference>
<evidence type="ECO:0000256" key="3">
    <source>
        <dbReference type="ARBA" id="ARBA00022519"/>
    </source>
</evidence>
<evidence type="ECO:0000256" key="10">
    <source>
        <dbReference type="SAM" id="MobiDB-lite"/>
    </source>
</evidence>
<dbReference type="InterPro" id="IPR026579">
    <property type="entry name" value="FtsQ"/>
</dbReference>
<keyword evidence="8 9" id="KW-0131">Cell cycle</keyword>
<feature type="domain" description="POTRA" evidence="11">
    <location>
        <begin position="83"/>
        <end position="152"/>
    </location>
</feature>
<dbReference type="InterPro" id="IPR005548">
    <property type="entry name" value="Cell_div_FtsQ/DivIB_C"/>
</dbReference>
<evidence type="ECO:0000256" key="7">
    <source>
        <dbReference type="ARBA" id="ARBA00023136"/>
    </source>
</evidence>
<dbReference type="InterPro" id="IPR013685">
    <property type="entry name" value="POTRA_FtsQ_type"/>
</dbReference>
<dbReference type="EMBL" id="JAUQSZ010000003">
    <property type="protein sequence ID" value="MDO7842012.1"/>
    <property type="molecule type" value="Genomic_DNA"/>
</dbReference>
<dbReference type="PANTHER" id="PTHR35851:SF1">
    <property type="entry name" value="CELL DIVISION PROTEIN FTSQ"/>
    <property type="match status" value="1"/>
</dbReference>
<dbReference type="RefSeq" id="WP_304560466.1">
    <property type="nucleotide sequence ID" value="NZ_JAUQSZ010000003.1"/>
</dbReference>
<keyword evidence="13" id="KW-1185">Reference proteome</keyword>
<feature type="region of interest" description="Disordered" evidence="10">
    <location>
        <begin position="1"/>
        <end position="22"/>
    </location>
</feature>
<dbReference type="Pfam" id="PF03799">
    <property type="entry name" value="FtsQ_DivIB_C"/>
    <property type="match status" value="1"/>
</dbReference>
<evidence type="ECO:0000256" key="2">
    <source>
        <dbReference type="ARBA" id="ARBA00022475"/>
    </source>
</evidence>
<reference evidence="12" key="1">
    <citation type="submission" date="2023-07" db="EMBL/GenBank/DDBJ databases">
        <authorList>
            <person name="Kim M.K."/>
        </authorList>
    </citation>
    <scope>NUCLEOTIDE SEQUENCE</scope>
    <source>
        <strain evidence="12">CA1-15</strain>
    </source>
</reference>
<dbReference type="PROSITE" id="PS51779">
    <property type="entry name" value="POTRA"/>
    <property type="match status" value="1"/>
</dbReference>
<evidence type="ECO:0000256" key="8">
    <source>
        <dbReference type="ARBA" id="ARBA00023306"/>
    </source>
</evidence>
<evidence type="ECO:0000256" key="9">
    <source>
        <dbReference type="HAMAP-Rule" id="MF_00911"/>
    </source>
</evidence>
<protein>
    <recommendedName>
        <fullName evidence="9">Cell division protein FtsQ</fullName>
    </recommendedName>
</protein>
<dbReference type="Pfam" id="PF08478">
    <property type="entry name" value="POTRA_1"/>
    <property type="match status" value="1"/>
</dbReference>